<gene>
    <name evidence="2" type="ORF">APR03_000162</name>
</gene>
<keyword evidence="3" id="KW-1185">Reference proteome</keyword>
<evidence type="ECO:0000313" key="3">
    <source>
        <dbReference type="Proteomes" id="UP001139493"/>
    </source>
</evidence>
<organism evidence="2 3">
    <name type="scientific">Promicromonospora thailandica</name>
    <dbReference type="NCBI Taxonomy" id="765201"/>
    <lineage>
        <taxon>Bacteria</taxon>
        <taxon>Bacillati</taxon>
        <taxon>Actinomycetota</taxon>
        <taxon>Actinomycetes</taxon>
        <taxon>Micrococcales</taxon>
        <taxon>Promicromonosporaceae</taxon>
        <taxon>Promicromonospora</taxon>
    </lineage>
</organism>
<evidence type="ECO:0000256" key="1">
    <source>
        <dbReference type="SAM" id="MobiDB-lite"/>
    </source>
</evidence>
<name>A0A9X2G3X6_9MICO</name>
<reference evidence="2" key="1">
    <citation type="submission" date="2022-06" db="EMBL/GenBank/DDBJ databases">
        <title>Genomic Encyclopedia of Archaeal and Bacterial Type Strains, Phase II (KMG-II): from individual species to whole genera.</title>
        <authorList>
            <person name="Goeker M."/>
        </authorList>
    </citation>
    <scope>NUCLEOTIDE SEQUENCE</scope>
    <source>
        <strain evidence="2">DSM 26652</strain>
    </source>
</reference>
<dbReference type="EMBL" id="JAMTCS010000001">
    <property type="protein sequence ID" value="MCP2262839.1"/>
    <property type="molecule type" value="Genomic_DNA"/>
</dbReference>
<evidence type="ECO:0000313" key="2">
    <source>
        <dbReference type="EMBL" id="MCP2262839.1"/>
    </source>
</evidence>
<sequence length="335" mass="36306">MQIQSLTNGEAPHARFYSADNEPPRIPPAVRYDRSTRPMVADAVAAERVLRVRRGVYVEPSPMDRPFDAEFLAQVRGVVEALSTEYWVSHTAAARLHGLWTFRDPGKVHVTQERNPCVKEEGRLERHWTRALPARDKTVLGDVPVTTLERTIVDVACSAPLPCAVVTATSGFRAGAVPAVVERILDERAGGRGVVQARRVMELCDPDCAAPGEALVRLAAIEGALPLPQVQVPVAIPTGTAWLDVGWPVIKAGLEFDGAVKFSGAFGNPAAARDHQAVRAAGLEQAGWSVESVVWAESLDFQALQEQVQGFYRRAVARSARAETRRRGVVVSAGT</sequence>
<accession>A0A9X2G3X6</accession>
<protein>
    <submittedName>
        <fullName evidence="2">Transcriptional regulator, AbiEi antitoxin, Type IV TA system</fullName>
    </submittedName>
</protein>
<feature type="region of interest" description="Disordered" evidence="1">
    <location>
        <begin position="1"/>
        <end position="27"/>
    </location>
</feature>
<dbReference type="Proteomes" id="UP001139493">
    <property type="component" value="Unassembled WGS sequence"/>
</dbReference>
<proteinExistence type="predicted"/>
<comment type="caution">
    <text evidence="2">The sequence shown here is derived from an EMBL/GenBank/DDBJ whole genome shotgun (WGS) entry which is preliminary data.</text>
</comment>
<dbReference type="AlphaFoldDB" id="A0A9X2G3X6"/>